<keyword evidence="1" id="KW-0614">Plasmid</keyword>
<reference evidence="1" key="1">
    <citation type="submission" date="2020-02" db="EMBL/GenBank/DDBJ databases">
        <authorList>
            <person name="Hu X."/>
            <person name="Yuan Z."/>
            <person name="Cheng J."/>
            <person name="Geng P."/>
        </authorList>
    </citation>
    <scope>NUCLEOTIDE SEQUENCE</scope>
    <source>
        <strain evidence="1">SSII-1</strain>
        <plasmid evidence="1">pSSII-1</plasmid>
    </source>
</reference>
<evidence type="ECO:0000313" key="1">
    <source>
        <dbReference type="EMBL" id="QIS31162.1"/>
    </source>
</evidence>
<accession>A0A6G9ZZF8</accession>
<dbReference type="EMBL" id="MT075580">
    <property type="protein sequence ID" value="QIS31162.1"/>
    <property type="molecule type" value="Genomic_DNA"/>
</dbReference>
<organism evidence="1">
    <name type="scientific">Lysinibacillus sphaericus</name>
    <name type="common">Bacillus sphaericus</name>
    <dbReference type="NCBI Taxonomy" id="1421"/>
    <lineage>
        <taxon>Bacteria</taxon>
        <taxon>Bacillati</taxon>
        <taxon>Bacillota</taxon>
        <taxon>Bacilli</taxon>
        <taxon>Bacillales</taxon>
        <taxon>Bacillaceae</taxon>
        <taxon>Lysinibacillus</taxon>
    </lineage>
</organism>
<dbReference type="AlphaFoldDB" id="A0A6G9ZZF8"/>
<geneLocation type="plasmid" evidence="1">
    <name>pSSII-1</name>
</geneLocation>
<sequence length="125" mass="14305">MSEPIKEMFELAVASFLFTSALFQLFYSQDLFFKGIEGLPTTETVYFNSHEVKTPTSYWTGAQIVLFLKEADLEETPVQVGGVLFERENQVEQLWKSINPKDLFTMVPKIENGDKVARIQFTLAN</sequence>
<name>A0A6G9ZZF8_LYSSH</name>
<protein>
    <submittedName>
        <fullName evidence="1">Uncharacterized protein</fullName>
    </submittedName>
</protein>
<dbReference type="RefSeq" id="WP_031417259.1">
    <property type="nucleotide sequence ID" value="NZ_CP064071.1"/>
</dbReference>
<proteinExistence type="predicted"/>